<gene>
    <name evidence="2" type="ORF">GA0070621_2429</name>
</gene>
<name>A0A1A8ZPF8_9ACTN</name>
<dbReference type="InterPro" id="IPR023606">
    <property type="entry name" value="CoA-Trfase_III_dom_1_sf"/>
</dbReference>
<dbReference type="InterPro" id="IPR050483">
    <property type="entry name" value="CoA-transferase_III_domain"/>
</dbReference>
<organism evidence="2 3">
    <name type="scientific">Micromonospora narathiwatensis</name>
    <dbReference type="NCBI Taxonomy" id="299146"/>
    <lineage>
        <taxon>Bacteria</taxon>
        <taxon>Bacillati</taxon>
        <taxon>Actinomycetota</taxon>
        <taxon>Actinomycetes</taxon>
        <taxon>Micromonosporales</taxon>
        <taxon>Micromonosporaceae</taxon>
        <taxon>Micromonospora</taxon>
    </lineage>
</organism>
<dbReference type="SUPFAM" id="SSF89796">
    <property type="entry name" value="CoA-transferase family III (CaiB/BaiF)"/>
    <property type="match status" value="1"/>
</dbReference>
<proteinExistence type="predicted"/>
<dbReference type="Pfam" id="PF02515">
    <property type="entry name" value="CoA_transf_3"/>
    <property type="match status" value="1"/>
</dbReference>
<dbReference type="EMBL" id="LT594324">
    <property type="protein sequence ID" value="SBT45768.1"/>
    <property type="molecule type" value="Genomic_DNA"/>
</dbReference>
<keyword evidence="3" id="KW-1185">Reference proteome</keyword>
<evidence type="ECO:0000256" key="1">
    <source>
        <dbReference type="ARBA" id="ARBA00022679"/>
    </source>
</evidence>
<dbReference type="Gene3D" id="3.40.50.10540">
    <property type="entry name" value="Crotonobetainyl-coa:carnitine coa-transferase, domain 1"/>
    <property type="match status" value="1"/>
</dbReference>
<dbReference type="InterPro" id="IPR044855">
    <property type="entry name" value="CoA-Trfase_III_dom3_sf"/>
</dbReference>
<reference evidence="2 3" key="1">
    <citation type="submission" date="2016-06" db="EMBL/GenBank/DDBJ databases">
        <authorList>
            <person name="Kjaerup R.B."/>
            <person name="Dalgaard T.S."/>
            <person name="Juul-Madsen H.R."/>
        </authorList>
    </citation>
    <scope>NUCLEOTIDE SEQUENCE [LARGE SCALE GENOMIC DNA]</scope>
    <source>
        <strain evidence="2 3">DSM 45248</strain>
    </source>
</reference>
<evidence type="ECO:0000313" key="3">
    <source>
        <dbReference type="Proteomes" id="UP000198765"/>
    </source>
</evidence>
<protein>
    <submittedName>
        <fullName evidence="2">Crotonobetainyl-CoA:carnitine CoA-transferase CaiB</fullName>
    </submittedName>
</protein>
<dbReference type="Proteomes" id="UP000198765">
    <property type="component" value="Chromosome I"/>
</dbReference>
<dbReference type="GO" id="GO:0008410">
    <property type="term" value="F:CoA-transferase activity"/>
    <property type="evidence" value="ECO:0007669"/>
    <property type="project" value="TreeGrafter"/>
</dbReference>
<sequence>MGEHGSGPLRGVLVADFSRILAGPYATMLLADLGADVVKVEGPGGDDTRTWMPPVRDGVATYYLGVNRNKRSVALDLTDPGDLALAHRLAERADVMVQNFRPGALRRFGLDYDSVAAANAGIVYASISGFGTAAGADLPGYDLMVQAASGLMSLTGDPDGPPYKAGVAVLDVLAGLHAAVGILAALHHRQRCGVGQHVEVNLLSSALSGLVNHSSAQVAAGTVPFRMGNAHPSIFPYEPLPTADGELVVIAGNDGQFRTLCRVLGLPALPDDPRFRRNQDRTANRELLRPLLVARLRERCSEEWFRDLRAAGVPCSPINTVDGGVALAGELGLEPVVTVDGVPGIRNPIGLSATPPRHDLPPPGLDEHGAEIRAWLAD</sequence>
<dbReference type="RefSeq" id="WP_091194605.1">
    <property type="nucleotide sequence ID" value="NZ_LT594324.1"/>
</dbReference>
<dbReference type="InterPro" id="IPR003673">
    <property type="entry name" value="CoA-Trfase_fam_III"/>
</dbReference>
<accession>A0A1A8ZPF8</accession>
<dbReference type="PATRIC" id="fig|299146.4.peg.2512"/>
<evidence type="ECO:0000313" key="2">
    <source>
        <dbReference type="EMBL" id="SBT45768.1"/>
    </source>
</evidence>
<dbReference type="AlphaFoldDB" id="A0A1A8ZPF8"/>
<dbReference type="OrthoDB" id="9797653at2"/>
<dbReference type="Gene3D" id="3.30.1540.10">
    <property type="entry name" value="formyl-coa transferase, domain 3"/>
    <property type="match status" value="1"/>
</dbReference>
<dbReference type="PANTHER" id="PTHR48207">
    <property type="entry name" value="SUCCINATE--HYDROXYMETHYLGLUTARATE COA-TRANSFERASE"/>
    <property type="match status" value="1"/>
</dbReference>
<dbReference type="PANTHER" id="PTHR48207:SF3">
    <property type="entry name" value="SUCCINATE--HYDROXYMETHYLGLUTARATE COA-TRANSFERASE"/>
    <property type="match status" value="1"/>
</dbReference>
<keyword evidence="1 2" id="KW-0808">Transferase</keyword>